<evidence type="ECO:0000313" key="2">
    <source>
        <dbReference type="Proteomes" id="UP000183407"/>
    </source>
</evidence>
<reference evidence="2" key="1">
    <citation type="submission" date="2016-10" db="EMBL/GenBank/DDBJ databases">
        <authorList>
            <person name="Varghese N."/>
        </authorList>
    </citation>
    <scope>NUCLEOTIDE SEQUENCE [LARGE SCALE GENOMIC DNA]</scope>
    <source>
        <strain evidence="2">DSM 44719</strain>
    </source>
</reference>
<evidence type="ECO:0000313" key="1">
    <source>
        <dbReference type="EMBL" id="SEC20546.1"/>
    </source>
</evidence>
<gene>
    <name evidence="1" type="ORF">SAMN04490220_1051</name>
</gene>
<proteinExistence type="predicted"/>
<name>A0A1H4QLP5_RHOJO</name>
<protein>
    <submittedName>
        <fullName evidence="1">Uncharacterized protein</fullName>
    </submittedName>
</protein>
<organism evidence="1 2">
    <name type="scientific">Rhodococcus jostii</name>
    <dbReference type="NCBI Taxonomy" id="132919"/>
    <lineage>
        <taxon>Bacteria</taxon>
        <taxon>Bacillati</taxon>
        <taxon>Actinomycetota</taxon>
        <taxon>Actinomycetes</taxon>
        <taxon>Mycobacteriales</taxon>
        <taxon>Nocardiaceae</taxon>
        <taxon>Rhodococcus</taxon>
    </lineage>
</organism>
<dbReference type="Proteomes" id="UP000183407">
    <property type="component" value="Unassembled WGS sequence"/>
</dbReference>
<dbReference type="EMBL" id="FNTL01000004">
    <property type="protein sequence ID" value="SEC20546.1"/>
    <property type="molecule type" value="Genomic_DNA"/>
</dbReference>
<dbReference type="RefSeq" id="WP_255284940.1">
    <property type="nucleotide sequence ID" value="NZ_FNTL01000004.1"/>
</dbReference>
<accession>A0A1H4QLP5</accession>
<sequence>MLIKLDPATAAAADPPLDDATTRRDAAALRALHNVHECRIAAG</sequence>
<dbReference type="AlphaFoldDB" id="A0A1H4QLP5"/>